<proteinExistence type="inferred from homology"/>
<gene>
    <name evidence="6" type="primary">S100P</name>
</gene>
<dbReference type="SUPFAM" id="SSF47473">
    <property type="entry name" value="EF-hand"/>
    <property type="match status" value="1"/>
</dbReference>
<dbReference type="Pfam" id="PF01023">
    <property type="entry name" value="S_100"/>
    <property type="match status" value="1"/>
</dbReference>
<dbReference type="OrthoDB" id="26525at2759"/>
<evidence type="ECO:0000256" key="1">
    <source>
        <dbReference type="ARBA" id="ARBA00007323"/>
    </source>
</evidence>
<sequence length="96" mass="10629">MSQLETAMAMIIKVFDQYSGAEGNNQTLTKGELKTLMDAELPNFLKSINDKNAVDKILKDLDDNGDSEVDFKEFIIFVAALTCACHNYFSQKGSGK</sequence>
<dbReference type="AlphaFoldDB" id="A0A8C4RI51"/>
<dbReference type="CDD" id="cd00213">
    <property type="entry name" value="S-100"/>
    <property type="match status" value="1"/>
</dbReference>
<comment type="similarity">
    <text evidence="1">Belongs to the S-100 family.</text>
</comment>
<dbReference type="PROSITE" id="PS00303">
    <property type="entry name" value="S100_CABP"/>
    <property type="match status" value="1"/>
</dbReference>
<keyword evidence="3" id="KW-0677">Repeat</keyword>
<accession>A0A8C4RI51</accession>
<dbReference type="InterPro" id="IPR001751">
    <property type="entry name" value="S100/CaBP7/8-like_CS"/>
</dbReference>
<keyword evidence="2" id="KW-0479">Metal-binding</keyword>
<dbReference type="InterPro" id="IPR002048">
    <property type="entry name" value="EF_hand_dom"/>
</dbReference>
<reference evidence="6" key="2">
    <citation type="submission" date="2025-08" db="UniProtKB">
        <authorList>
            <consortium name="Ensembl"/>
        </authorList>
    </citation>
    <scope>IDENTIFICATION</scope>
</reference>
<reference evidence="6" key="1">
    <citation type="submission" date="2021-06" db="EMBL/GenBank/DDBJ databases">
        <authorList>
            <consortium name="Wellcome Sanger Institute Data Sharing"/>
        </authorList>
    </citation>
    <scope>NUCLEOTIDE SEQUENCE [LARGE SCALE GENOMIC DNA]</scope>
</reference>
<dbReference type="GO" id="GO:0070062">
    <property type="term" value="C:extracellular exosome"/>
    <property type="evidence" value="ECO:0007669"/>
    <property type="project" value="TreeGrafter"/>
</dbReference>
<dbReference type="GO" id="GO:0048306">
    <property type="term" value="F:calcium-dependent protein binding"/>
    <property type="evidence" value="ECO:0007669"/>
    <property type="project" value="TreeGrafter"/>
</dbReference>
<dbReference type="PANTHER" id="PTHR11639:SF134">
    <property type="entry name" value="PROTEIN S100-A1-RELATED"/>
    <property type="match status" value="1"/>
</dbReference>
<dbReference type="FunFam" id="1.10.238.10:FF:000044">
    <property type="entry name" value="Protein S100"/>
    <property type="match status" value="1"/>
</dbReference>
<evidence type="ECO:0000259" key="5">
    <source>
        <dbReference type="PROSITE" id="PS50222"/>
    </source>
</evidence>
<dbReference type="PANTHER" id="PTHR11639">
    <property type="entry name" value="S100 CALCIUM-BINDING PROTEIN"/>
    <property type="match status" value="1"/>
</dbReference>
<evidence type="ECO:0000313" key="6">
    <source>
        <dbReference type="Ensembl" id="ENSECRP00000002100.1"/>
    </source>
</evidence>
<dbReference type="InterPro" id="IPR011992">
    <property type="entry name" value="EF-hand-dom_pair"/>
</dbReference>
<organism evidence="6 7">
    <name type="scientific">Erpetoichthys calabaricus</name>
    <name type="common">Rope fish</name>
    <name type="synonym">Calamoichthys calabaricus</name>
    <dbReference type="NCBI Taxonomy" id="27687"/>
    <lineage>
        <taxon>Eukaryota</taxon>
        <taxon>Metazoa</taxon>
        <taxon>Chordata</taxon>
        <taxon>Craniata</taxon>
        <taxon>Vertebrata</taxon>
        <taxon>Euteleostomi</taxon>
        <taxon>Actinopterygii</taxon>
        <taxon>Polypteriformes</taxon>
        <taxon>Polypteridae</taxon>
        <taxon>Erpetoichthys</taxon>
    </lineage>
</organism>
<dbReference type="GO" id="GO:0046914">
    <property type="term" value="F:transition metal ion binding"/>
    <property type="evidence" value="ECO:0007669"/>
    <property type="project" value="InterPro"/>
</dbReference>
<dbReference type="GO" id="GO:0005509">
    <property type="term" value="F:calcium ion binding"/>
    <property type="evidence" value="ECO:0007669"/>
    <property type="project" value="InterPro"/>
</dbReference>
<dbReference type="Proteomes" id="UP000694620">
    <property type="component" value="Chromosome 5"/>
</dbReference>
<feature type="domain" description="EF-hand" evidence="5">
    <location>
        <begin position="49"/>
        <end position="84"/>
    </location>
</feature>
<dbReference type="GeneTree" id="ENSGT00940000162871"/>
<dbReference type="GO" id="GO:0005737">
    <property type="term" value="C:cytoplasm"/>
    <property type="evidence" value="ECO:0007669"/>
    <property type="project" value="TreeGrafter"/>
</dbReference>
<protein>
    <submittedName>
        <fullName evidence="6">S100 calcium binding protein P</fullName>
    </submittedName>
</protein>
<dbReference type="Gene3D" id="1.10.238.10">
    <property type="entry name" value="EF-hand"/>
    <property type="match status" value="1"/>
</dbReference>
<evidence type="ECO:0000256" key="2">
    <source>
        <dbReference type="ARBA" id="ARBA00022723"/>
    </source>
</evidence>
<dbReference type="Ensembl" id="ENSECRT00000002128.1">
    <property type="protein sequence ID" value="ENSECRP00000002100.1"/>
    <property type="gene ID" value="ENSECRG00000001461.1"/>
</dbReference>
<keyword evidence="4" id="KW-0106">Calcium</keyword>
<keyword evidence="7" id="KW-1185">Reference proteome</keyword>
<name>A0A8C4RI51_ERPCA</name>
<dbReference type="SMART" id="SM01394">
    <property type="entry name" value="S_100"/>
    <property type="match status" value="1"/>
</dbReference>
<dbReference type="InterPro" id="IPR034325">
    <property type="entry name" value="S-100_dom"/>
</dbReference>
<evidence type="ECO:0000256" key="3">
    <source>
        <dbReference type="ARBA" id="ARBA00022737"/>
    </source>
</evidence>
<reference evidence="6" key="3">
    <citation type="submission" date="2025-09" db="UniProtKB">
        <authorList>
            <consortium name="Ensembl"/>
        </authorList>
    </citation>
    <scope>IDENTIFICATION</scope>
</reference>
<dbReference type="GO" id="GO:0043542">
    <property type="term" value="P:endothelial cell migration"/>
    <property type="evidence" value="ECO:0007669"/>
    <property type="project" value="TreeGrafter"/>
</dbReference>
<evidence type="ECO:0000256" key="4">
    <source>
        <dbReference type="ARBA" id="ARBA00022837"/>
    </source>
</evidence>
<evidence type="ECO:0000313" key="7">
    <source>
        <dbReference type="Proteomes" id="UP000694620"/>
    </source>
</evidence>
<dbReference type="PROSITE" id="PS50222">
    <property type="entry name" value="EF_HAND_2"/>
    <property type="match status" value="1"/>
</dbReference>
<dbReference type="InterPro" id="IPR013787">
    <property type="entry name" value="S100_Ca-bd_sub"/>
</dbReference>